<evidence type="ECO:0000313" key="9">
    <source>
        <dbReference type="EMBL" id="CAF2088723.1"/>
    </source>
</evidence>
<dbReference type="InterPro" id="IPR013524">
    <property type="entry name" value="Runt_dom"/>
</dbReference>
<dbReference type="PRINTS" id="PR00967">
    <property type="entry name" value="ONCOGENEAML1"/>
</dbReference>
<keyword evidence="2" id="KW-0805">Transcription regulation</keyword>
<dbReference type="EMBL" id="CAJNOV010000095">
    <property type="protein sequence ID" value="CAF0980915.1"/>
    <property type="molecule type" value="Genomic_DNA"/>
</dbReference>
<proteinExistence type="predicted"/>
<dbReference type="Proteomes" id="UP000663855">
    <property type="component" value="Unassembled WGS sequence"/>
</dbReference>
<dbReference type="Proteomes" id="UP000663842">
    <property type="component" value="Unassembled WGS sequence"/>
</dbReference>
<evidence type="ECO:0000313" key="12">
    <source>
        <dbReference type="EMBL" id="CAF4137259.1"/>
    </source>
</evidence>
<dbReference type="Pfam" id="PF00853">
    <property type="entry name" value="Runt"/>
    <property type="match status" value="1"/>
</dbReference>
<evidence type="ECO:0000256" key="1">
    <source>
        <dbReference type="ARBA" id="ARBA00004123"/>
    </source>
</evidence>
<dbReference type="Proteomes" id="UP000663856">
    <property type="component" value="Unassembled WGS sequence"/>
</dbReference>
<feature type="compositionally biased region" description="Low complexity" evidence="5">
    <location>
        <begin position="377"/>
        <end position="388"/>
    </location>
</feature>
<dbReference type="InterPro" id="IPR008967">
    <property type="entry name" value="p53-like_TF_DNA-bd_sf"/>
</dbReference>
<dbReference type="SUPFAM" id="SSF49417">
    <property type="entry name" value="p53-like transcription factors"/>
    <property type="match status" value="1"/>
</dbReference>
<evidence type="ECO:0000256" key="2">
    <source>
        <dbReference type="ARBA" id="ARBA00023015"/>
    </source>
</evidence>
<protein>
    <recommendedName>
        <fullName evidence="6">Runt domain-containing protein</fullName>
    </recommendedName>
</protein>
<evidence type="ECO:0000313" key="13">
    <source>
        <dbReference type="Proteomes" id="UP000663834"/>
    </source>
</evidence>
<reference evidence="8" key="1">
    <citation type="submission" date="2021-02" db="EMBL/GenBank/DDBJ databases">
        <authorList>
            <person name="Nowell W R."/>
        </authorList>
    </citation>
    <scope>NUCLEOTIDE SEQUENCE</scope>
</reference>
<dbReference type="PANTHER" id="PTHR11950">
    <property type="entry name" value="RUNT RELATED"/>
    <property type="match status" value="1"/>
</dbReference>
<dbReference type="PROSITE" id="PS51062">
    <property type="entry name" value="RUNT"/>
    <property type="match status" value="1"/>
</dbReference>
<feature type="region of interest" description="Disordered" evidence="5">
    <location>
        <begin position="190"/>
        <end position="232"/>
    </location>
</feature>
<feature type="compositionally biased region" description="Polar residues" evidence="5">
    <location>
        <begin position="219"/>
        <end position="232"/>
    </location>
</feature>
<dbReference type="EMBL" id="CAJNRG010007309">
    <property type="protein sequence ID" value="CAF2093487.1"/>
    <property type="molecule type" value="Genomic_DNA"/>
</dbReference>
<dbReference type="InterPro" id="IPR012346">
    <property type="entry name" value="p53/RUNT-type_TF_DNA-bd_sf"/>
</dbReference>
<dbReference type="Proteomes" id="UP000663887">
    <property type="component" value="Unassembled WGS sequence"/>
</dbReference>
<evidence type="ECO:0000313" key="8">
    <source>
        <dbReference type="EMBL" id="CAF1489104.1"/>
    </source>
</evidence>
<dbReference type="GO" id="GO:0005634">
    <property type="term" value="C:nucleus"/>
    <property type="evidence" value="ECO:0007669"/>
    <property type="project" value="UniProtKB-SubCell"/>
</dbReference>
<dbReference type="EMBL" id="CAJOBF010004409">
    <property type="protein sequence ID" value="CAF4137259.1"/>
    <property type="molecule type" value="Genomic_DNA"/>
</dbReference>
<feature type="compositionally biased region" description="Polar residues" evidence="5">
    <location>
        <begin position="27"/>
        <end position="36"/>
    </location>
</feature>
<sequence>MAFERRRLSTESDKSSTSTNHSTESNPAYSTISSYTDQPIIPTDKKLSIITTKDPTNIIKRCSTMSSPAEEILARTKNSFIDLNPYFQCSSLPSHWRKNKSLRFILRTKRQIDIKANTRVVIFAGNDYNPCATLKNNVSWFRGGQAEFNDLRFLGASGRGKKFTLTVVIETTPPQQCTYRRAIKITVDGPRKKRELKAKSDRNENQADESNMDGESDNETNTTSASMITEPNSYISQGSSGLLLLAAAAEQKRKDEEDIPNNRPSQSGPMEITHSSKLSDTNSSITGSLSPSSLASQFSQSIGFSSTSKADDFNSRLSRHVFLPNQNLMKTTTTVPLISSSPTTNLIFSITQTPNHFDLFHHQQQPQRHDQQTIVESSNNTRSTNTTTKHVLCR</sequence>
<dbReference type="GO" id="GO:0005524">
    <property type="term" value="F:ATP binding"/>
    <property type="evidence" value="ECO:0007669"/>
    <property type="project" value="InterPro"/>
</dbReference>
<feature type="compositionally biased region" description="Acidic residues" evidence="5">
    <location>
        <begin position="206"/>
        <end position="218"/>
    </location>
</feature>
<dbReference type="InterPro" id="IPR000040">
    <property type="entry name" value="AML1_Runt"/>
</dbReference>
<feature type="region of interest" description="Disordered" evidence="5">
    <location>
        <begin position="1"/>
        <end position="36"/>
    </location>
</feature>
<evidence type="ECO:0000256" key="4">
    <source>
        <dbReference type="ARBA" id="ARBA00023242"/>
    </source>
</evidence>
<dbReference type="EMBL" id="CAJNRF010007112">
    <property type="protein sequence ID" value="CAF2088723.1"/>
    <property type="molecule type" value="Genomic_DNA"/>
</dbReference>
<comment type="caution">
    <text evidence="8">The sequence shown here is derived from an EMBL/GenBank/DDBJ whole genome shotgun (WGS) entry which is preliminary data.</text>
</comment>
<feature type="compositionally biased region" description="Low complexity" evidence="5">
    <location>
        <begin position="15"/>
        <end position="26"/>
    </location>
</feature>
<dbReference type="EMBL" id="CAJNRE010021841">
    <property type="protein sequence ID" value="CAF2263860.1"/>
    <property type="molecule type" value="Genomic_DNA"/>
</dbReference>
<feature type="compositionally biased region" description="Polar residues" evidence="5">
    <location>
        <begin position="262"/>
        <end position="282"/>
    </location>
</feature>
<evidence type="ECO:0000256" key="3">
    <source>
        <dbReference type="ARBA" id="ARBA00023163"/>
    </source>
</evidence>
<feature type="domain" description="Runt" evidence="6">
    <location>
        <begin position="67"/>
        <end position="195"/>
    </location>
</feature>
<dbReference type="GO" id="GO:0000981">
    <property type="term" value="F:DNA-binding transcription factor activity, RNA polymerase II-specific"/>
    <property type="evidence" value="ECO:0007669"/>
    <property type="project" value="TreeGrafter"/>
</dbReference>
<dbReference type="PANTHER" id="PTHR11950:SF31">
    <property type="entry name" value="SEGMENTATION PROTEIN RUNT"/>
    <property type="match status" value="1"/>
</dbReference>
<evidence type="ECO:0000259" key="6">
    <source>
        <dbReference type="PROSITE" id="PS51062"/>
    </source>
</evidence>
<name>A0A815SC18_9BILA</name>
<organism evidence="8 13">
    <name type="scientific">Rotaria magnacalcarata</name>
    <dbReference type="NCBI Taxonomy" id="392030"/>
    <lineage>
        <taxon>Eukaryota</taxon>
        <taxon>Metazoa</taxon>
        <taxon>Spiralia</taxon>
        <taxon>Gnathifera</taxon>
        <taxon>Rotifera</taxon>
        <taxon>Eurotatoria</taxon>
        <taxon>Bdelloidea</taxon>
        <taxon>Philodinida</taxon>
        <taxon>Philodinidae</taxon>
        <taxon>Rotaria</taxon>
    </lineage>
</organism>
<dbReference type="EMBL" id="CAJNOW010006537">
    <property type="protein sequence ID" value="CAF1489104.1"/>
    <property type="molecule type" value="Genomic_DNA"/>
</dbReference>
<feature type="region of interest" description="Disordered" evidence="5">
    <location>
        <begin position="372"/>
        <end position="394"/>
    </location>
</feature>
<evidence type="ECO:0000313" key="7">
    <source>
        <dbReference type="EMBL" id="CAF0980915.1"/>
    </source>
</evidence>
<evidence type="ECO:0000313" key="11">
    <source>
        <dbReference type="EMBL" id="CAF2263860.1"/>
    </source>
</evidence>
<dbReference type="GO" id="GO:0000978">
    <property type="term" value="F:RNA polymerase II cis-regulatory region sequence-specific DNA binding"/>
    <property type="evidence" value="ECO:0007669"/>
    <property type="project" value="TreeGrafter"/>
</dbReference>
<dbReference type="Proteomes" id="UP000663834">
    <property type="component" value="Unassembled WGS sequence"/>
</dbReference>
<dbReference type="OrthoDB" id="10029800at2759"/>
<dbReference type="Proteomes" id="UP000663824">
    <property type="component" value="Unassembled WGS sequence"/>
</dbReference>
<evidence type="ECO:0000313" key="10">
    <source>
        <dbReference type="EMBL" id="CAF2093487.1"/>
    </source>
</evidence>
<keyword evidence="3" id="KW-0804">Transcription</keyword>
<gene>
    <name evidence="7" type="ORF">CJN711_LOCUS1350</name>
    <name evidence="8" type="ORF">KQP761_LOCUS13999</name>
    <name evidence="11" type="ORF">MBJ925_LOCUS38860</name>
    <name evidence="12" type="ORF">UXM345_LOCUS24360</name>
    <name evidence="9" type="ORF">WKI299_LOCUS17730</name>
    <name evidence="10" type="ORF">XDN619_LOCUS17179</name>
</gene>
<keyword evidence="4" id="KW-0539">Nucleus</keyword>
<dbReference type="AlphaFoldDB" id="A0A815SC18"/>
<accession>A0A815SC18</accession>
<comment type="subcellular location">
    <subcellularLocation>
        <location evidence="1">Nucleus</location>
    </subcellularLocation>
</comment>
<feature type="compositionally biased region" description="Low complexity" evidence="5">
    <location>
        <begin position="283"/>
        <end position="292"/>
    </location>
</feature>
<evidence type="ECO:0000256" key="5">
    <source>
        <dbReference type="SAM" id="MobiDB-lite"/>
    </source>
</evidence>
<feature type="compositionally biased region" description="Basic and acidic residues" evidence="5">
    <location>
        <begin position="1"/>
        <end position="14"/>
    </location>
</feature>
<feature type="region of interest" description="Disordered" evidence="5">
    <location>
        <begin position="249"/>
        <end position="292"/>
    </location>
</feature>
<dbReference type="Gene3D" id="2.60.40.720">
    <property type="match status" value="1"/>
</dbReference>